<evidence type="ECO:0000256" key="3">
    <source>
        <dbReference type="ARBA" id="ARBA00023180"/>
    </source>
</evidence>
<feature type="compositionally biased region" description="Low complexity" evidence="4">
    <location>
        <begin position="78"/>
        <end position="87"/>
    </location>
</feature>
<dbReference type="HOGENOM" id="CLU_033391_0_0_1"/>
<evidence type="ECO:0000256" key="2">
    <source>
        <dbReference type="ARBA" id="ARBA00022679"/>
    </source>
</evidence>
<evidence type="ECO:0000259" key="6">
    <source>
        <dbReference type="Pfam" id="PF04577"/>
    </source>
</evidence>
<evidence type="ECO:0000256" key="5">
    <source>
        <dbReference type="SAM" id="Phobius"/>
    </source>
</evidence>
<keyword evidence="5" id="KW-0472">Membrane</keyword>
<keyword evidence="3" id="KW-0325">Glycoprotein</keyword>
<reference evidence="7" key="2">
    <citation type="submission" date="2011-02" db="EMBL/GenBank/DDBJ databases">
        <authorList>
            <person name="MacLean D."/>
        </authorList>
    </citation>
    <scope>NUCLEOTIDE SEQUENCE</scope>
</reference>
<evidence type="ECO:0000256" key="1">
    <source>
        <dbReference type="ARBA" id="ARBA00022676"/>
    </source>
</evidence>
<dbReference type="InterPro" id="IPR049625">
    <property type="entry name" value="Glyco_transf_61_cat"/>
</dbReference>
<dbReference type="EMBL" id="FR824076">
    <property type="protein sequence ID" value="CCA17158.1"/>
    <property type="molecule type" value="Genomic_DNA"/>
</dbReference>
<dbReference type="PANTHER" id="PTHR20961">
    <property type="entry name" value="GLYCOSYLTRANSFERASE"/>
    <property type="match status" value="1"/>
</dbReference>
<evidence type="ECO:0000256" key="4">
    <source>
        <dbReference type="SAM" id="MobiDB-lite"/>
    </source>
</evidence>
<keyword evidence="5" id="KW-0812">Transmembrane</keyword>
<reference evidence="7" key="1">
    <citation type="journal article" date="2011" name="PLoS Biol.">
        <title>Gene gain and loss during evolution of obligate parasitism in the white rust pathogen of Arabidopsis thaliana.</title>
        <authorList>
            <person name="Kemen E."/>
            <person name="Gardiner A."/>
            <person name="Schultz-Larsen T."/>
            <person name="Kemen A.C."/>
            <person name="Balmuth A.L."/>
            <person name="Robert-Seilaniantz A."/>
            <person name="Bailey K."/>
            <person name="Holub E."/>
            <person name="Studholme D.J."/>
            <person name="Maclean D."/>
            <person name="Jones J.D."/>
        </authorList>
    </citation>
    <scope>NUCLEOTIDE SEQUENCE</scope>
</reference>
<dbReference type="Pfam" id="PF04577">
    <property type="entry name" value="Glyco_transf_61"/>
    <property type="match status" value="1"/>
</dbReference>
<keyword evidence="5" id="KW-1133">Transmembrane helix</keyword>
<keyword evidence="2" id="KW-0808">Transferase</keyword>
<proteinExistence type="predicted"/>
<sequence>MSKDDEAKQELLNLEKSGMHFVYRLIRYIFKLPRGCVTNLKILTKYRRRHRFTAFVLCVVTLSCLIFRLPGIRRVGVPSSPTTRPVSVPAPPTNLKSPLPQADSEKKDVAPPRTNCRQFRDYGMISELRRTALFVPVKPIQKEASRIHTTVTHYRSGEANMLSTKCQHLALDLRNVKGVYRPITSIAQEGHMHDPRYVYSEYIPRCVSGENLSSANKVPNLWGSLFHNTTKKGILCTRISASELIQDGVDFKKAIKIDSNKVIKEELLTSRKYLVKTNALVISRRDDHNPFFQTSVALNAWIMLQVVKWDTSNTQIVYLDQGFPNALEQLHKRMLAPNHPVITGKMLQGRMFHFENALTVPFELNGPMMVHLNDDEPCHYNQMLDQFRLESLRIMGVETSKMDKRSCTITILSRRPYQGRKLNRCWLNEDEILNEMIKEYSREGFYRFGICTFQSLDFVTFSMEKQMHIMIESDIVIGMHGAGMVNILWARPHTNVIEIFPHKKKRWGYRNICQLIGCSWEDFRGGIDGPSQAKNITYTEWKDFFDPILRSKITALERQAML</sequence>
<gene>
    <name evidence="7" type="primary">AlNc14C31G2861</name>
    <name evidence="7" type="ORF">ALNC14_033010</name>
</gene>
<organism evidence="7">
    <name type="scientific">Albugo laibachii Nc14</name>
    <dbReference type="NCBI Taxonomy" id="890382"/>
    <lineage>
        <taxon>Eukaryota</taxon>
        <taxon>Sar</taxon>
        <taxon>Stramenopiles</taxon>
        <taxon>Oomycota</taxon>
        <taxon>Peronosporomycetes</taxon>
        <taxon>Albuginales</taxon>
        <taxon>Albuginaceae</taxon>
        <taxon>Albugo</taxon>
    </lineage>
</organism>
<feature type="region of interest" description="Disordered" evidence="4">
    <location>
        <begin position="78"/>
        <end position="111"/>
    </location>
</feature>
<dbReference type="GO" id="GO:0016757">
    <property type="term" value="F:glycosyltransferase activity"/>
    <property type="evidence" value="ECO:0007669"/>
    <property type="project" value="UniProtKB-KW"/>
</dbReference>
<name>F0W7Q7_9STRA</name>
<dbReference type="AlphaFoldDB" id="F0W7Q7"/>
<keyword evidence="1" id="KW-0328">Glycosyltransferase</keyword>
<protein>
    <submittedName>
        <fullName evidence="7">Uncharacterized protein AlNc14C31G2861</fullName>
    </submittedName>
</protein>
<feature type="transmembrane region" description="Helical" evidence="5">
    <location>
        <begin position="52"/>
        <end position="71"/>
    </location>
</feature>
<dbReference type="PANTHER" id="PTHR20961:SF124">
    <property type="entry name" value="GLYCOSYLTRANSFERASE"/>
    <property type="match status" value="1"/>
</dbReference>
<evidence type="ECO:0000313" key="7">
    <source>
        <dbReference type="EMBL" id="CCA17158.1"/>
    </source>
</evidence>
<accession>F0W7Q7</accession>
<dbReference type="InterPro" id="IPR007657">
    <property type="entry name" value="Glycosyltransferase_61"/>
</dbReference>
<feature type="domain" description="Glycosyltransferase 61 catalytic" evidence="6">
    <location>
        <begin position="380"/>
        <end position="497"/>
    </location>
</feature>